<dbReference type="InterPro" id="IPR006481">
    <property type="entry name" value="Phage_lambda_GpS_holin"/>
</dbReference>
<keyword evidence="1" id="KW-0472">Membrane</keyword>
<organism evidence="2 3">
    <name type="scientific">Photorhabdus asymbiotica subsp. asymbiotica (strain ATCC 43949 / 3105-77)</name>
    <name type="common">Xenorhabdus luminescens (strain 2)</name>
    <dbReference type="NCBI Taxonomy" id="553480"/>
    <lineage>
        <taxon>Bacteria</taxon>
        <taxon>Pseudomonadati</taxon>
        <taxon>Pseudomonadota</taxon>
        <taxon>Gammaproteobacteria</taxon>
        <taxon>Enterobacterales</taxon>
        <taxon>Morganellaceae</taxon>
        <taxon>Photorhabdus</taxon>
    </lineage>
</organism>
<proteinExistence type="predicted"/>
<dbReference type="Pfam" id="PF05106">
    <property type="entry name" value="Phage_holin_3_1"/>
    <property type="match status" value="1"/>
</dbReference>
<dbReference type="STRING" id="291112.PAU_03123"/>
<dbReference type="KEGG" id="pay:PAU_03123"/>
<evidence type="ECO:0000313" key="2">
    <source>
        <dbReference type="EMBL" id="CAQ85211.1"/>
    </source>
</evidence>
<feature type="transmembrane region" description="Helical" evidence="1">
    <location>
        <begin position="89"/>
        <end position="110"/>
    </location>
</feature>
<accession>C7BH45</accession>
<dbReference type="NCBIfam" id="TIGR01594">
    <property type="entry name" value="holin_lambda"/>
    <property type="match status" value="1"/>
</dbReference>
<dbReference type="Proteomes" id="UP000002747">
    <property type="component" value="Chromosome"/>
</dbReference>
<dbReference type="EMBL" id="FM162591">
    <property type="protein sequence ID" value="CAQ85211.1"/>
    <property type="molecule type" value="Genomic_DNA"/>
</dbReference>
<name>C7BH45_PHOAA</name>
<reference evidence="2 3" key="1">
    <citation type="journal article" date="2009" name="BMC Genomics">
        <title>Comparative genomics of the emerging human pathogen Photorhabdus asymbiotica with the insect pathogen Photorhabdus luminescens.</title>
        <authorList>
            <person name="Wilkinson P."/>
            <person name="Waterfield N.R."/>
            <person name="Crossman L."/>
            <person name="Corton C."/>
            <person name="Sanchez-Contreras M."/>
            <person name="Vlisidou I."/>
            <person name="Barron A."/>
            <person name="Bignell A."/>
            <person name="Clark L."/>
            <person name="Ormond D."/>
            <person name="Mayho M."/>
            <person name="Bason N."/>
            <person name="Smith F."/>
            <person name="Simmonds M."/>
            <person name="Churcher C."/>
            <person name="Harris D."/>
            <person name="Thompson N.R."/>
            <person name="Quail M."/>
            <person name="Parkhill J."/>
            <person name="ffrench-Constant R.H."/>
        </authorList>
    </citation>
    <scope>NUCLEOTIDE SEQUENCE [LARGE SCALE GENOMIC DNA]</scope>
    <source>
        <strain evidence="3">ATCC 43949 / 3105-77</strain>
    </source>
</reference>
<dbReference type="eggNOG" id="ENOG5032X6F">
    <property type="taxonomic scope" value="Bacteria"/>
</dbReference>
<keyword evidence="1" id="KW-0812">Transmembrane</keyword>
<protein>
    <submittedName>
        <fullName evidence="2">Similar to pahge holin</fullName>
    </submittedName>
</protein>
<gene>
    <name evidence="2" type="primary">gene0069</name>
    <name evidence="2" type="ordered locus">PAU_03123</name>
</gene>
<keyword evidence="1" id="KW-1133">Transmembrane helix</keyword>
<dbReference type="AlphaFoldDB" id="C7BH45"/>
<feature type="transmembrane region" description="Helical" evidence="1">
    <location>
        <begin position="116"/>
        <end position="133"/>
    </location>
</feature>
<feature type="non-terminal residue" evidence="2">
    <location>
        <position position="1"/>
    </location>
</feature>
<sequence>QIEECAASRLLATLQGLRSDAAFSFHARIRGDLIPSGGGNMKLMDKQPDIWMQLWLWLLSVKEQGIGAALAATMAYLRGRYNGGKFWKTIIDAMMCALIAWFIRDLLVFLNLSTDLAYIGSVIIGYLGTDFFGQLMRGTLRNKAGVSDANQ</sequence>
<evidence type="ECO:0000256" key="1">
    <source>
        <dbReference type="SAM" id="Phobius"/>
    </source>
</evidence>
<evidence type="ECO:0000313" key="3">
    <source>
        <dbReference type="Proteomes" id="UP000002747"/>
    </source>
</evidence>